<name>Q0UQ37_PHANO</name>
<evidence type="ECO:0000313" key="2">
    <source>
        <dbReference type="Proteomes" id="UP000001055"/>
    </source>
</evidence>
<organism evidence="1 2">
    <name type="scientific">Phaeosphaeria nodorum (strain SN15 / ATCC MYA-4574 / FGSC 10173)</name>
    <name type="common">Glume blotch fungus</name>
    <name type="synonym">Parastagonospora nodorum</name>
    <dbReference type="NCBI Taxonomy" id="321614"/>
    <lineage>
        <taxon>Eukaryota</taxon>
        <taxon>Fungi</taxon>
        <taxon>Dikarya</taxon>
        <taxon>Ascomycota</taxon>
        <taxon>Pezizomycotina</taxon>
        <taxon>Dothideomycetes</taxon>
        <taxon>Pleosporomycetidae</taxon>
        <taxon>Pleosporales</taxon>
        <taxon>Pleosporineae</taxon>
        <taxon>Phaeosphaeriaceae</taxon>
        <taxon>Parastagonospora</taxon>
    </lineage>
</organism>
<dbReference type="RefSeq" id="XP_001796511.1">
    <property type="nucleotide sequence ID" value="XM_001796459.1"/>
</dbReference>
<proteinExistence type="predicted"/>
<gene>
    <name evidence="1" type="ORF">SNOG_06127</name>
</gene>
<accession>Q0UQ37</accession>
<dbReference type="EMBL" id="CH445333">
    <property type="protein sequence ID" value="EAT85958.1"/>
    <property type="molecule type" value="Genomic_DNA"/>
</dbReference>
<evidence type="ECO:0000313" key="1">
    <source>
        <dbReference type="EMBL" id="EAT85958.1"/>
    </source>
</evidence>
<reference evidence="2" key="1">
    <citation type="journal article" date="2007" name="Plant Cell">
        <title>Dothideomycete-plant interactions illuminated by genome sequencing and EST analysis of the wheat pathogen Stagonospora nodorum.</title>
        <authorList>
            <person name="Hane J.K."/>
            <person name="Lowe R.G."/>
            <person name="Solomon P.S."/>
            <person name="Tan K.C."/>
            <person name="Schoch C.L."/>
            <person name="Spatafora J.W."/>
            <person name="Crous P.W."/>
            <person name="Kodira C."/>
            <person name="Birren B.W."/>
            <person name="Galagan J.E."/>
            <person name="Torriani S.F."/>
            <person name="McDonald B.A."/>
            <person name="Oliver R.P."/>
        </authorList>
    </citation>
    <scope>NUCLEOTIDE SEQUENCE [LARGE SCALE GENOMIC DNA]</scope>
    <source>
        <strain evidence="2">SN15 / ATCC MYA-4574 / FGSC 10173</strain>
    </source>
</reference>
<dbReference type="KEGG" id="pno:SNOG_06127"/>
<protein>
    <submittedName>
        <fullName evidence="1">Uncharacterized protein</fullName>
    </submittedName>
</protein>
<sequence>MSRPREENLRGVQHTASFCRKLSKAVGGTRTHPTLTGKVQSGERFSLLRICTSGLNSLIQLGELRTAHCIYLSIFSVRMQMHCL</sequence>
<dbReference type="Proteomes" id="UP000001055">
    <property type="component" value="Unassembled WGS sequence"/>
</dbReference>
<dbReference type="InParanoid" id="Q0UQ37"/>
<dbReference type="AlphaFoldDB" id="Q0UQ37"/>
<dbReference type="GeneID" id="5973390"/>